<dbReference type="Pfam" id="PF00857">
    <property type="entry name" value="Isochorismatase"/>
    <property type="match status" value="1"/>
</dbReference>
<dbReference type="PANTHER" id="PTHR43540">
    <property type="entry name" value="PEROXYUREIDOACRYLATE/UREIDOACRYLATE AMIDOHYDROLASE-RELATED"/>
    <property type="match status" value="1"/>
</dbReference>
<dbReference type="CDD" id="cd00431">
    <property type="entry name" value="cysteine_hydrolases"/>
    <property type="match status" value="1"/>
</dbReference>
<dbReference type="Proteomes" id="UP000186955">
    <property type="component" value="Unassembled WGS sequence"/>
</dbReference>
<protein>
    <recommendedName>
        <fullName evidence="3">Isochorismatase-like domain-containing protein</fullName>
    </recommendedName>
</protein>
<comment type="similarity">
    <text evidence="1">Belongs to the isochorismatase family.</text>
</comment>
<dbReference type="STRING" id="1316194.A0A1Q5T869"/>
<dbReference type="EMBL" id="MNBE01000698">
    <property type="protein sequence ID" value="OKO96433.1"/>
    <property type="molecule type" value="Genomic_DNA"/>
</dbReference>
<evidence type="ECO:0000313" key="5">
    <source>
        <dbReference type="Proteomes" id="UP000186955"/>
    </source>
</evidence>
<dbReference type="InterPro" id="IPR036380">
    <property type="entry name" value="Isochorismatase-like_sf"/>
</dbReference>
<dbReference type="PANTHER" id="PTHR43540:SF16">
    <property type="entry name" value="ISOCHORISMATASE-LIKE DOMAIN-CONTAINING PROTEIN"/>
    <property type="match status" value="1"/>
</dbReference>
<dbReference type="Gene3D" id="3.40.50.850">
    <property type="entry name" value="Isochorismatase-like"/>
    <property type="match status" value="1"/>
</dbReference>
<dbReference type="SUPFAM" id="SSF52499">
    <property type="entry name" value="Isochorismatase-like hydrolases"/>
    <property type="match status" value="1"/>
</dbReference>
<evidence type="ECO:0000256" key="1">
    <source>
        <dbReference type="ARBA" id="ARBA00006336"/>
    </source>
</evidence>
<dbReference type="GO" id="GO:0016787">
    <property type="term" value="F:hydrolase activity"/>
    <property type="evidence" value="ECO:0007669"/>
    <property type="project" value="UniProtKB-KW"/>
</dbReference>
<comment type="caution">
    <text evidence="4">The sequence shown here is derived from an EMBL/GenBank/DDBJ whole genome shotgun (WGS) entry which is preliminary data.</text>
</comment>
<gene>
    <name evidence="4" type="ORF">PENSUB_10608</name>
</gene>
<feature type="domain" description="Isochorismatase-like" evidence="3">
    <location>
        <begin position="5"/>
        <end position="156"/>
    </location>
</feature>
<reference evidence="4 5" key="1">
    <citation type="submission" date="2016-10" db="EMBL/GenBank/DDBJ databases">
        <title>Genome sequence of the ascomycete fungus Penicillium subrubescens.</title>
        <authorList>
            <person name="De Vries R.P."/>
            <person name="Peng M."/>
            <person name="Dilokpimol A."/>
            <person name="Hilden K."/>
            <person name="Makela M.R."/>
            <person name="Grigoriev I."/>
            <person name="Riley R."/>
            <person name="Granchi Z."/>
        </authorList>
    </citation>
    <scope>NUCLEOTIDE SEQUENCE [LARGE SCALE GENOMIC DNA]</scope>
    <source>
        <strain evidence="4 5">CBS 132785</strain>
    </source>
</reference>
<keyword evidence="5" id="KW-1185">Reference proteome</keyword>
<dbReference type="AlphaFoldDB" id="A0A1Q5T869"/>
<evidence type="ECO:0000256" key="2">
    <source>
        <dbReference type="ARBA" id="ARBA00022801"/>
    </source>
</evidence>
<organism evidence="4 5">
    <name type="scientific">Penicillium subrubescens</name>
    <dbReference type="NCBI Taxonomy" id="1316194"/>
    <lineage>
        <taxon>Eukaryota</taxon>
        <taxon>Fungi</taxon>
        <taxon>Dikarya</taxon>
        <taxon>Ascomycota</taxon>
        <taxon>Pezizomycotina</taxon>
        <taxon>Eurotiomycetes</taxon>
        <taxon>Eurotiomycetidae</taxon>
        <taxon>Eurotiales</taxon>
        <taxon>Aspergillaceae</taxon>
        <taxon>Penicillium</taxon>
    </lineage>
</organism>
<proteinExistence type="inferred from homology"/>
<evidence type="ECO:0000259" key="3">
    <source>
        <dbReference type="Pfam" id="PF00857"/>
    </source>
</evidence>
<dbReference type="InterPro" id="IPR000868">
    <property type="entry name" value="Isochorismatase-like_dom"/>
</dbReference>
<accession>A0A1Q5T869</accession>
<dbReference type="InterPro" id="IPR050272">
    <property type="entry name" value="Isochorismatase-like_hydrls"/>
</dbReference>
<sequence length="220" mass="24567">MSSRTAVLLIDPLNDFLHPDGKLYPTIKASLEATNSFEHMKELVAGARTAHIPIFYGLHQVTKDGTYSGWNHMNASLIKIKQNAAFSEDFGGQILKELEPQPSNGDVVVSRHWNSSSFSNTDLEYQLRQHDITHVVIAGLVTNSCVESTARAARELSVDDFDFPLQLQYFLIGTPKPSRVPQYQRGVEGHAVFFDEPFHHGVSVNENFGVHLRLRPSSPP</sequence>
<evidence type="ECO:0000313" key="4">
    <source>
        <dbReference type="EMBL" id="OKO96433.1"/>
    </source>
</evidence>
<keyword evidence="2" id="KW-0378">Hydrolase</keyword>
<name>A0A1Q5T869_9EURO</name>